<organism evidence="9 10">
    <name type="scientific">Leeia aquatica</name>
    <dbReference type="NCBI Taxonomy" id="2725557"/>
    <lineage>
        <taxon>Bacteria</taxon>
        <taxon>Pseudomonadati</taxon>
        <taxon>Pseudomonadota</taxon>
        <taxon>Betaproteobacteria</taxon>
        <taxon>Neisseriales</taxon>
        <taxon>Leeiaceae</taxon>
        <taxon>Leeia</taxon>
    </lineage>
</organism>
<keyword evidence="2" id="KW-0813">Transport</keyword>
<keyword evidence="4" id="KW-0547">Nucleotide-binding</keyword>
<dbReference type="InterPro" id="IPR027417">
    <property type="entry name" value="P-loop_NTPase"/>
</dbReference>
<comment type="function">
    <text evidence="7">Part of the ABC transporter complex HmuTUV involved in hemin import. Responsible for energy coupling to the transport system.</text>
</comment>
<evidence type="ECO:0000256" key="6">
    <source>
        <dbReference type="ARBA" id="ARBA00022967"/>
    </source>
</evidence>
<dbReference type="Proteomes" id="UP000587991">
    <property type="component" value="Unassembled WGS sequence"/>
</dbReference>
<dbReference type="InterPro" id="IPR017871">
    <property type="entry name" value="ABC_transporter-like_CS"/>
</dbReference>
<dbReference type="PANTHER" id="PTHR42794">
    <property type="entry name" value="HEMIN IMPORT ATP-BINDING PROTEIN HMUV"/>
    <property type="match status" value="1"/>
</dbReference>
<keyword evidence="6" id="KW-1278">Translocase</keyword>
<dbReference type="FunFam" id="3.40.50.300:FF:000134">
    <property type="entry name" value="Iron-enterobactin ABC transporter ATP-binding protein"/>
    <property type="match status" value="1"/>
</dbReference>
<dbReference type="GO" id="GO:0016887">
    <property type="term" value="F:ATP hydrolysis activity"/>
    <property type="evidence" value="ECO:0007669"/>
    <property type="project" value="InterPro"/>
</dbReference>
<reference evidence="9 10" key="1">
    <citation type="submission" date="2020-04" db="EMBL/GenBank/DDBJ databases">
        <title>Draft genome of Leeia sp. IMCC25680.</title>
        <authorList>
            <person name="Song J."/>
            <person name="Cho J.-C."/>
        </authorList>
    </citation>
    <scope>NUCLEOTIDE SEQUENCE [LARGE SCALE GENOMIC DNA]</scope>
    <source>
        <strain evidence="9 10">IMCC25680</strain>
    </source>
</reference>
<dbReference type="EMBL" id="JABAIM010000002">
    <property type="protein sequence ID" value="NLR75702.1"/>
    <property type="molecule type" value="Genomic_DNA"/>
</dbReference>
<dbReference type="Pfam" id="PF00005">
    <property type="entry name" value="ABC_tran"/>
    <property type="match status" value="1"/>
</dbReference>
<proteinExistence type="inferred from homology"/>
<protein>
    <submittedName>
        <fullName evidence="9">ABC transporter ATP-binding protein</fullName>
    </submittedName>
</protein>
<dbReference type="RefSeq" id="WP_168877350.1">
    <property type="nucleotide sequence ID" value="NZ_JABAIM010000002.1"/>
</dbReference>
<dbReference type="AlphaFoldDB" id="A0A847SIJ0"/>
<evidence type="ECO:0000256" key="4">
    <source>
        <dbReference type="ARBA" id="ARBA00022741"/>
    </source>
</evidence>
<evidence type="ECO:0000259" key="8">
    <source>
        <dbReference type="PROSITE" id="PS50893"/>
    </source>
</evidence>
<keyword evidence="3" id="KW-0472">Membrane</keyword>
<sequence length="262" mass="28560">MIPITLGWQLDTVTVARGGKPVLQGVSCQIQPGRLTTLLGCNGAGKTSLLRVLAGLLPVAVGRVDYQGQPLSRLDAVQRAREMAWVAQHPDYSLPFTVLEYAALGRHPHRDSWTPLPPADRQLLEHALQQVELLPLMHKPLSRLSGGERQRAALARALAQQTPCLLLDEPTNHLDLKHQHALQRLLQKLARTGRTVVQVLHDLELAARYSDEVALLANGQLLGWGRPEAVLLPGPLQRAYGVVLTPEIGTGHGMRFTVGALA</sequence>
<dbReference type="InterPro" id="IPR003593">
    <property type="entry name" value="AAA+_ATPase"/>
</dbReference>
<evidence type="ECO:0000313" key="10">
    <source>
        <dbReference type="Proteomes" id="UP000587991"/>
    </source>
</evidence>
<comment type="caution">
    <text evidence="9">The sequence shown here is derived from an EMBL/GenBank/DDBJ whole genome shotgun (WGS) entry which is preliminary data.</text>
</comment>
<dbReference type="InterPro" id="IPR003439">
    <property type="entry name" value="ABC_transporter-like_ATP-bd"/>
</dbReference>
<evidence type="ECO:0000256" key="1">
    <source>
        <dbReference type="ARBA" id="ARBA00005417"/>
    </source>
</evidence>
<gene>
    <name evidence="9" type="ORF">HF682_11065</name>
</gene>
<keyword evidence="3" id="KW-1003">Cell membrane</keyword>
<dbReference type="Gene3D" id="3.40.50.300">
    <property type="entry name" value="P-loop containing nucleotide triphosphate hydrolases"/>
    <property type="match status" value="1"/>
</dbReference>
<dbReference type="SMART" id="SM00382">
    <property type="entry name" value="AAA"/>
    <property type="match status" value="1"/>
</dbReference>
<name>A0A847SIJ0_9NEIS</name>
<evidence type="ECO:0000256" key="2">
    <source>
        <dbReference type="ARBA" id="ARBA00022448"/>
    </source>
</evidence>
<feature type="domain" description="ABC transporter" evidence="8">
    <location>
        <begin position="8"/>
        <end position="243"/>
    </location>
</feature>
<evidence type="ECO:0000313" key="9">
    <source>
        <dbReference type="EMBL" id="NLR75702.1"/>
    </source>
</evidence>
<evidence type="ECO:0000256" key="7">
    <source>
        <dbReference type="ARBA" id="ARBA00037066"/>
    </source>
</evidence>
<accession>A0A847SIJ0</accession>
<dbReference type="GO" id="GO:0005524">
    <property type="term" value="F:ATP binding"/>
    <property type="evidence" value="ECO:0007669"/>
    <property type="project" value="UniProtKB-KW"/>
</dbReference>
<evidence type="ECO:0000256" key="3">
    <source>
        <dbReference type="ARBA" id="ARBA00022475"/>
    </source>
</evidence>
<dbReference type="PANTHER" id="PTHR42794:SF1">
    <property type="entry name" value="HEMIN IMPORT ATP-BINDING PROTEIN HMUV"/>
    <property type="match status" value="1"/>
</dbReference>
<dbReference type="PROSITE" id="PS50893">
    <property type="entry name" value="ABC_TRANSPORTER_2"/>
    <property type="match status" value="1"/>
</dbReference>
<dbReference type="SUPFAM" id="SSF52540">
    <property type="entry name" value="P-loop containing nucleoside triphosphate hydrolases"/>
    <property type="match status" value="1"/>
</dbReference>
<keyword evidence="5 9" id="KW-0067">ATP-binding</keyword>
<keyword evidence="10" id="KW-1185">Reference proteome</keyword>
<comment type="similarity">
    <text evidence="1">Belongs to the ABC transporter superfamily.</text>
</comment>
<dbReference type="PROSITE" id="PS00211">
    <property type="entry name" value="ABC_TRANSPORTER_1"/>
    <property type="match status" value="1"/>
</dbReference>
<evidence type="ECO:0000256" key="5">
    <source>
        <dbReference type="ARBA" id="ARBA00022840"/>
    </source>
</evidence>